<evidence type="ECO:0000256" key="1">
    <source>
        <dbReference type="ARBA" id="ARBA00010476"/>
    </source>
</evidence>
<dbReference type="Pfam" id="PF07743">
    <property type="entry name" value="HSCB_C"/>
    <property type="match status" value="1"/>
</dbReference>
<sequence length="176" mass="20215">MVENYFKLFELPQGFAIDAGALETRWRQMAARVHPDRFATAAPAERRVAMQWASTINEGHRILKSPLLRARYLCEQAGCDLQTESNTRMDGAFLMRQMEWREALDEARDSEDPARFEQLGNDIAQARTELETTVEALIDGQHDFPAAAEKVREWMFIEKLAAEVQQARHALADRQH</sequence>
<dbReference type="GO" id="GO:0001671">
    <property type="term" value="F:ATPase activator activity"/>
    <property type="evidence" value="ECO:0007669"/>
    <property type="project" value="InterPro"/>
</dbReference>
<dbReference type="EMBL" id="JACJUU010000007">
    <property type="protein sequence ID" value="MBC2770200.1"/>
    <property type="molecule type" value="Genomic_DNA"/>
</dbReference>
<protein>
    <recommendedName>
        <fullName evidence="4">Co-chaperone protein HscB homolog</fullName>
    </recommendedName>
</protein>
<dbReference type="GO" id="GO:0044571">
    <property type="term" value="P:[2Fe-2S] cluster assembly"/>
    <property type="evidence" value="ECO:0007669"/>
    <property type="project" value="InterPro"/>
</dbReference>
<dbReference type="InterPro" id="IPR009073">
    <property type="entry name" value="HscB_oligo_C"/>
</dbReference>
<feature type="domain" description="J" evidence="5">
    <location>
        <begin position="4"/>
        <end position="78"/>
    </location>
</feature>
<dbReference type="SUPFAM" id="SSF46565">
    <property type="entry name" value="Chaperone J-domain"/>
    <property type="match status" value="1"/>
</dbReference>
<dbReference type="GO" id="GO:0051259">
    <property type="term" value="P:protein complex oligomerization"/>
    <property type="evidence" value="ECO:0007669"/>
    <property type="project" value="InterPro"/>
</dbReference>
<comment type="function">
    <text evidence="3 4">Co-chaperone involved in the maturation of iron-sulfur cluster-containing proteins. Seems to help targeting proteins to be folded toward HscA.</text>
</comment>
<dbReference type="InterPro" id="IPR004640">
    <property type="entry name" value="HscB"/>
</dbReference>
<evidence type="ECO:0000313" key="7">
    <source>
        <dbReference type="Proteomes" id="UP000545386"/>
    </source>
</evidence>
<dbReference type="PANTHER" id="PTHR14021">
    <property type="entry name" value="IRON-SULFUR CLUSTER CO-CHAPERONE PROTEIN HSCB"/>
    <property type="match status" value="1"/>
</dbReference>
<proteinExistence type="inferred from homology"/>
<dbReference type="PANTHER" id="PTHR14021:SF15">
    <property type="entry name" value="IRON-SULFUR CLUSTER CO-CHAPERONE PROTEIN HSCB"/>
    <property type="match status" value="1"/>
</dbReference>
<dbReference type="GO" id="GO:0006457">
    <property type="term" value="P:protein folding"/>
    <property type="evidence" value="ECO:0007669"/>
    <property type="project" value="UniProtKB-UniRule"/>
</dbReference>
<dbReference type="InterPro" id="IPR001623">
    <property type="entry name" value="DnaJ_domain"/>
</dbReference>
<dbReference type="Gene3D" id="1.10.287.110">
    <property type="entry name" value="DnaJ domain"/>
    <property type="match status" value="1"/>
</dbReference>
<dbReference type="NCBIfam" id="TIGR00714">
    <property type="entry name" value="hscB"/>
    <property type="match status" value="1"/>
</dbReference>
<dbReference type="PROSITE" id="PS50076">
    <property type="entry name" value="DNAJ_2"/>
    <property type="match status" value="1"/>
</dbReference>
<evidence type="ECO:0000256" key="3">
    <source>
        <dbReference type="ARBA" id="ARBA00025596"/>
    </source>
</evidence>
<dbReference type="InterPro" id="IPR036869">
    <property type="entry name" value="J_dom_sf"/>
</dbReference>
<dbReference type="NCBIfam" id="NF002935">
    <property type="entry name" value="PRK03578.1"/>
    <property type="match status" value="1"/>
</dbReference>
<reference evidence="6 7" key="1">
    <citation type="submission" date="2020-08" db="EMBL/GenBank/DDBJ databases">
        <title>Paraeoetvoesia sp. YC-7-48 draft genome sequence.</title>
        <authorList>
            <person name="Yao L."/>
        </authorList>
    </citation>
    <scope>NUCLEOTIDE SEQUENCE [LARGE SCALE GENOMIC DNA]</scope>
    <source>
        <strain evidence="7">YC-7-48</strain>
    </source>
</reference>
<comment type="subunit">
    <text evidence="4">Interacts with HscA and stimulates its ATPase activity.</text>
</comment>
<comment type="similarity">
    <text evidence="1 4">Belongs to the HscB family.</text>
</comment>
<evidence type="ECO:0000313" key="6">
    <source>
        <dbReference type="EMBL" id="MBC2770200.1"/>
    </source>
</evidence>
<name>A0A842HS47_9BURK</name>
<evidence type="ECO:0000259" key="5">
    <source>
        <dbReference type="PROSITE" id="PS50076"/>
    </source>
</evidence>
<dbReference type="AlphaFoldDB" id="A0A842HS47"/>
<dbReference type="HAMAP" id="MF_00682">
    <property type="entry name" value="HscB"/>
    <property type="match status" value="1"/>
</dbReference>
<evidence type="ECO:0000256" key="2">
    <source>
        <dbReference type="ARBA" id="ARBA00023186"/>
    </source>
</evidence>
<gene>
    <name evidence="4 6" type="primary">hscB</name>
    <name evidence="6" type="ORF">GTU67_09790</name>
</gene>
<dbReference type="GO" id="GO:0051087">
    <property type="term" value="F:protein-folding chaperone binding"/>
    <property type="evidence" value="ECO:0007669"/>
    <property type="project" value="InterPro"/>
</dbReference>
<accession>A0A842HS47</accession>
<dbReference type="RefSeq" id="WP_185779895.1">
    <property type="nucleotide sequence ID" value="NZ_JACJUU010000007.1"/>
</dbReference>
<dbReference type="InterPro" id="IPR036386">
    <property type="entry name" value="HscB_C_sf"/>
</dbReference>
<dbReference type="GO" id="GO:1990230">
    <property type="term" value="C:iron-sulfur cluster transfer complex"/>
    <property type="evidence" value="ECO:0007669"/>
    <property type="project" value="TreeGrafter"/>
</dbReference>
<comment type="caution">
    <text evidence="6">The sequence shown here is derived from an EMBL/GenBank/DDBJ whole genome shotgun (WGS) entry which is preliminary data.</text>
</comment>
<keyword evidence="7" id="KW-1185">Reference proteome</keyword>
<dbReference type="Gene3D" id="1.20.1280.20">
    <property type="entry name" value="HscB, C-terminal domain"/>
    <property type="match status" value="1"/>
</dbReference>
<keyword evidence="2 4" id="KW-0143">Chaperone</keyword>
<evidence type="ECO:0000256" key="4">
    <source>
        <dbReference type="HAMAP-Rule" id="MF_00682"/>
    </source>
</evidence>
<dbReference type="Proteomes" id="UP000545386">
    <property type="component" value="Unassembled WGS sequence"/>
</dbReference>
<dbReference type="SUPFAM" id="SSF47144">
    <property type="entry name" value="HSC20 (HSCB), C-terminal oligomerisation domain"/>
    <property type="match status" value="1"/>
</dbReference>
<organism evidence="6 7">
    <name type="scientific">Pusillimonas minor</name>
    <dbReference type="NCBI Taxonomy" id="2697024"/>
    <lineage>
        <taxon>Bacteria</taxon>
        <taxon>Pseudomonadati</taxon>
        <taxon>Pseudomonadota</taxon>
        <taxon>Betaproteobacteria</taxon>
        <taxon>Burkholderiales</taxon>
        <taxon>Alcaligenaceae</taxon>
        <taxon>Pusillimonas</taxon>
    </lineage>
</organism>